<dbReference type="Proteomes" id="UP000823941">
    <property type="component" value="Chromosome 29"/>
</dbReference>
<sequence>MEVLMLKCYMDDKFNDSDITYDVPLHNSTFNDSNVKVSKAAEFGTLTGIVIALVLNFIISLEYHNKISDPLLKININEILRVKNVVRTIALVILVAVMPVVLAILLVASLYKLVCLLVLRQNDKRFVKFLDSFDVFWSLEDDVSKSIINVLGIIESESPQTLVDNIKEKLENLLLHEEADKIFYRRNERYGFYYWRKFSTIDINEYVQIIDQPDETVLSMSDLEELMAKVAKKPLPYHDEGLFQILVTKNHLANNDINDNMKQEYGIIFRIHHSVGDGVALIDFLCKTLADETQPDSANMFNFREASTVNSNAPSDLMAMIRTLCEIPVCFVDGIVREADDSSLHGPKLLGGKVFKWTKSDENLFLKVKQIKDKAEGLHFSDVLAAALSAGLHTFFSKTMAEVPETVAVVLPVRFPKPTTVDRRLDLKNDFSVTTLDLPTKSRDNIHDIQIKCRELRKSADPITNYYFLKLVSGVLPRQLLRPLLNSSQATLVFSNMPGPDCLTICGGNLLKQLVFFAPHKGTTGLGVTCLHYGGVLRFAAMADEALVPRADDLDLILEGMVAEINRLHRHYVTTQ</sequence>
<keyword evidence="4" id="KW-1185">Reference proteome</keyword>
<keyword evidence="1" id="KW-1133">Transmembrane helix</keyword>
<dbReference type="PANTHER" id="PTHR31650:SF1">
    <property type="entry name" value="WAX ESTER SYNTHASE_DIACYLGLYCEROL ACYLTRANSFERASE 4-RELATED"/>
    <property type="match status" value="1"/>
</dbReference>
<dbReference type="InterPro" id="IPR045034">
    <property type="entry name" value="O-acyltransferase_WSD1-like"/>
</dbReference>
<evidence type="ECO:0000313" key="3">
    <source>
        <dbReference type="EMBL" id="KAG7295930.1"/>
    </source>
</evidence>
<dbReference type="EMBL" id="JAHIBW010000029">
    <property type="protein sequence ID" value="KAG7295930.1"/>
    <property type="molecule type" value="Genomic_DNA"/>
</dbReference>
<evidence type="ECO:0000313" key="4">
    <source>
        <dbReference type="Proteomes" id="UP000823941"/>
    </source>
</evidence>
<feature type="domain" description="O-acyltransferase WSD1 C-terminal" evidence="2">
    <location>
        <begin position="429"/>
        <end position="554"/>
    </location>
</feature>
<dbReference type="Pfam" id="PF06974">
    <property type="entry name" value="WS_DGAT_C"/>
    <property type="match status" value="1"/>
</dbReference>
<evidence type="ECO:0000259" key="2">
    <source>
        <dbReference type="Pfam" id="PF06974"/>
    </source>
</evidence>
<dbReference type="InterPro" id="IPR009721">
    <property type="entry name" value="O-acyltransferase_WSD1_C"/>
</dbReference>
<proteinExistence type="predicted"/>
<feature type="transmembrane region" description="Helical" evidence="1">
    <location>
        <begin position="43"/>
        <end position="64"/>
    </location>
</feature>
<reference evidence="3 4" key="1">
    <citation type="submission" date="2021-06" db="EMBL/GenBank/DDBJ databases">
        <title>A haploid diamondback moth (Plutella xylostella L.) genome assembly resolves 31 chromosomes and identifies a diamide resistance mutation.</title>
        <authorList>
            <person name="Ward C.M."/>
            <person name="Perry K.D."/>
            <person name="Baker G."/>
            <person name="Powis K."/>
            <person name="Heckel D.G."/>
            <person name="Baxter S.W."/>
        </authorList>
    </citation>
    <scope>NUCLEOTIDE SEQUENCE [LARGE SCALE GENOMIC DNA]</scope>
    <source>
        <strain evidence="3 4">LV</strain>
        <tissue evidence="3">Single pupa</tissue>
    </source>
</reference>
<keyword evidence="1" id="KW-0472">Membrane</keyword>
<dbReference type="PANTHER" id="PTHR31650">
    <property type="entry name" value="O-ACYLTRANSFERASE (WSD1-LIKE) FAMILY PROTEIN"/>
    <property type="match status" value="1"/>
</dbReference>
<evidence type="ECO:0000256" key="1">
    <source>
        <dbReference type="SAM" id="Phobius"/>
    </source>
</evidence>
<feature type="transmembrane region" description="Helical" evidence="1">
    <location>
        <begin position="85"/>
        <end position="111"/>
    </location>
</feature>
<keyword evidence="1" id="KW-0812">Transmembrane</keyword>
<organism evidence="3 4">
    <name type="scientific">Plutella xylostella</name>
    <name type="common">Diamondback moth</name>
    <name type="synonym">Plutella maculipennis</name>
    <dbReference type="NCBI Taxonomy" id="51655"/>
    <lineage>
        <taxon>Eukaryota</taxon>
        <taxon>Metazoa</taxon>
        <taxon>Ecdysozoa</taxon>
        <taxon>Arthropoda</taxon>
        <taxon>Hexapoda</taxon>
        <taxon>Insecta</taxon>
        <taxon>Pterygota</taxon>
        <taxon>Neoptera</taxon>
        <taxon>Endopterygota</taxon>
        <taxon>Lepidoptera</taxon>
        <taxon>Glossata</taxon>
        <taxon>Ditrysia</taxon>
        <taxon>Yponomeutoidea</taxon>
        <taxon>Plutellidae</taxon>
        <taxon>Plutella</taxon>
    </lineage>
</organism>
<accession>A0ABQ7PSJ2</accession>
<comment type="caution">
    <text evidence="3">The sequence shown here is derived from an EMBL/GenBank/DDBJ whole genome shotgun (WGS) entry which is preliminary data.</text>
</comment>
<name>A0ABQ7PSJ2_PLUXY</name>
<protein>
    <recommendedName>
        <fullName evidence="2">O-acyltransferase WSD1 C-terminal domain-containing protein</fullName>
    </recommendedName>
</protein>
<gene>
    <name evidence="3" type="ORF">JYU34_021018</name>
</gene>